<proteinExistence type="predicted"/>
<dbReference type="EMBL" id="CAJVQC010012834">
    <property type="protein sequence ID" value="CAG8642277.1"/>
    <property type="molecule type" value="Genomic_DNA"/>
</dbReference>
<comment type="caution">
    <text evidence="1">The sequence shown here is derived from an EMBL/GenBank/DDBJ whole genome shotgun (WGS) entry which is preliminary data.</text>
</comment>
<evidence type="ECO:0000313" key="1">
    <source>
        <dbReference type="EMBL" id="CAG8642277.1"/>
    </source>
</evidence>
<reference evidence="1" key="1">
    <citation type="submission" date="2021-06" db="EMBL/GenBank/DDBJ databases">
        <authorList>
            <person name="Kallberg Y."/>
            <person name="Tangrot J."/>
            <person name="Rosling A."/>
        </authorList>
    </citation>
    <scope>NUCLEOTIDE SEQUENCE</scope>
    <source>
        <strain evidence="1">MA461A</strain>
    </source>
</reference>
<dbReference type="Proteomes" id="UP000789920">
    <property type="component" value="Unassembled WGS sequence"/>
</dbReference>
<protein>
    <submittedName>
        <fullName evidence="1">28665_t:CDS:1</fullName>
    </submittedName>
</protein>
<organism evidence="1 2">
    <name type="scientific">Racocetra persica</name>
    <dbReference type="NCBI Taxonomy" id="160502"/>
    <lineage>
        <taxon>Eukaryota</taxon>
        <taxon>Fungi</taxon>
        <taxon>Fungi incertae sedis</taxon>
        <taxon>Mucoromycota</taxon>
        <taxon>Glomeromycotina</taxon>
        <taxon>Glomeromycetes</taxon>
        <taxon>Diversisporales</taxon>
        <taxon>Gigasporaceae</taxon>
        <taxon>Racocetra</taxon>
    </lineage>
</organism>
<evidence type="ECO:0000313" key="2">
    <source>
        <dbReference type="Proteomes" id="UP000789920"/>
    </source>
</evidence>
<feature type="non-terminal residue" evidence="1">
    <location>
        <position position="1"/>
    </location>
</feature>
<keyword evidence="2" id="KW-1185">Reference proteome</keyword>
<name>A0ACA9N8X4_9GLOM</name>
<gene>
    <name evidence="1" type="ORF">RPERSI_LOCUS7530</name>
</gene>
<sequence>IGTIKDENKAFIWLLRAAECEEPYSQFVVGTCYNDGIGTAKNSEKVLEWFVKAAEGGNIMALQFVSELLSGLFA</sequence>
<accession>A0ACA9N8X4</accession>